<dbReference type="InterPro" id="IPR001911">
    <property type="entry name" value="Ribosomal_bS21"/>
</dbReference>
<evidence type="ECO:0000256" key="4">
    <source>
        <dbReference type="ARBA" id="ARBA00035135"/>
    </source>
</evidence>
<evidence type="ECO:0000256" key="3">
    <source>
        <dbReference type="ARBA" id="ARBA00023274"/>
    </source>
</evidence>
<gene>
    <name evidence="5" type="ORF">POT9AD_0693</name>
</gene>
<evidence type="ECO:0000256" key="1">
    <source>
        <dbReference type="ARBA" id="ARBA00006640"/>
    </source>
</evidence>
<reference evidence="5" key="1">
    <citation type="submission" date="2018-11" db="EMBL/GenBank/DDBJ databases">
        <authorList>
            <consortium name="Genoscope - CEA"/>
            <person name="William W."/>
        </authorList>
    </citation>
    <scope>NUCLEOTIDE SEQUENCE [LARGE SCALE GENOMIC DNA]</scope>
    <source>
        <strain evidence="5">T9AD</strain>
    </source>
</reference>
<dbReference type="Pfam" id="PF01165">
    <property type="entry name" value="Ribosomal_S21"/>
    <property type="match status" value="1"/>
</dbReference>
<sequence length="84" mass="9438">MPVTVDVTSADSLEIALARLNRQVSTELGRRWYKRRFGYFEKPSALRRKRKQMDKLAIASGGGLCLKIGLKEQFCRHAGSGVGR</sequence>
<dbReference type="GO" id="GO:0003735">
    <property type="term" value="F:structural constituent of ribosome"/>
    <property type="evidence" value="ECO:0007669"/>
    <property type="project" value="InterPro"/>
</dbReference>
<accession>A0A653AZ77</accession>
<keyword evidence="2" id="KW-0689">Ribosomal protein</keyword>
<evidence type="ECO:0000256" key="2">
    <source>
        <dbReference type="ARBA" id="ARBA00022980"/>
    </source>
</evidence>
<organism evidence="5">
    <name type="scientific">Ectopseudomonas oleovorans</name>
    <name type="common">Pseudomonas oleovorans</name>
    <dbReference type="NCBI Taxonomy" id="301"/>
    <lineage>
        <taxon>Bacteria</taxon>
        <taxon>Pseudomonadati</taxon>
        <taxon>Pseudomonadota</taxon>
        <taxon>Gammaproteobacteria</taxon>
        <taxon>Pseudomonadales</taxon>
        <taxon>Pseudomonadaceae</taxon>
        <taxon>Ectopseudomonas</taxon>
    </lineage>
</organism>
<name>A0A653AZ77_ECTOL</name>
<proteinExistence type="inferred from homology"/>
<dbReference type="GO" id="GO:0006412">
    <property type="term" value="P:translation"/>
    <property type="evidence" value="ECO:0007669"/>
    <property type="project" value="InterPro"/>
</dbReference>
<evidence type="ECO:0000313" key="5">
    <source>
        <dbReference type="EMBL" id="VDN61684.1"/>
    </source>
</evidence>
<dbReference type="AlphaFoldDB" id="A0A653AZ77"/>
<protein>
    <recommendedName>
        <fullName evidence="4">Small ribosomal subunit protein bS21</fullName>
    </recommendedName>
</protein>
<dbReference type="GO" id="GO:0005840">
    <property type="term" value="C:ribosome"/>
    <property type="evidence" value="ECO:0007669"/>
    <property type="project" value="UniProtKB-KW"/>
</dbReference>
<dbReference type="NCBIfam" id="TIGR00030">
    <property type="entry name" value="S21p"/>
    <property type="match status" value="1"/>
</dbReference>
<dbReference type="OrthoDB" id="6707796at2"/>
<dbReference type="GO" id="GO:1990904">
    <property type="term" value="C:ribonucleoprotein complex"/>
    <property type="evidence" value="ECO:0007669"/>
    <property type="project" value="UniProtKB-KW"/>
</dbReference>
<comment type="similarity">
    <text evidence="1">Belongs to the bacterial ribosomal protein bS21 family.</text>
</comment>
<dbReference type="EMBL" id="LR130779">
    <property type="protein sequence ID" value="VDN61684.1"/>
    <property type="molecule type" value="Genomic_DNA"/>
</dbReference>
<keyword evidence="3" id="KW-0687">Ribonucleoprotein</keyword>